<name>X1J0D2_9ZZZZ</name>
<dbReference type="Gene3D" id="3.40.710.10">
    <property type="entry name" value="DD-peptidase/beta-lactamase superfamily"/>
    <property type="match status" value="1"/>
</dbReference>
<proteinExistence type="predicted"/>
<gene>
    <name evidence="1" type="ORF">S03H2_41667</name>
</gene>
<evidence type="ECO:0008006" key="2">
    <source>
        <dbReference type="Google" id="ProtNLM"/>
    </source>
</evidence>
<organism evidence="1">
    <name type="scientific">marine sediment metagenome</name>
    <dbReference type="NCBI Taxonomy" id="412755"/>
    <lineage>
        <taxon>unclassified sequences</taxon>
        <taxon>metagenomes</taxon>
        <taxon>ecological metagenomes</taxon>
    </lineage>
</organism>
<comment type="caution">
    <text evidence="1">The sequence shown here is derived from an EMBL/GenBank/DDBJ whole genome shotgun (WGS) entry which is preliminary data.</text>
</comment>
<reference evidence="1" key="1">
    <citation type="journal article" date="2014" name="Front. Microbiol.">
        <title>High frequency of phylogenetically diverse reductive dehalogenase-homologous genes in deep subseafloor sedimentary metagenomes.</title>
        <authorList>
            <person name="Kawai M."/>
            <person name="Futagami T."/>
            <person name="Toyoda A."/>
            <person name="Takaki Y."/>
            <person name="Nishi S."/>
            <person name="Hori S."/>
            <person name="Arai W."/>
            <person name="Tsubouchi T."/>
            <person name="Morono Y."/>
            <person name="Uchiyama I."/>
            <person name="Ito T."/>
            <person name="Fujiyama A."/>
            <person name="Inagaki F."/>
            <person name="Takami H."/>
        </authorList>
    </citation>
    <scope>NUCLEOTIDE SEQUENCE</scope>
    <source>
        <strain evidence="1">Expedition CK06-06</strain>
    </source>
</reference>
<protein>
    <recommendedName>
        <fullName evidence="2">Beta-lactamase-related domain-containing protein</fullName>
    </recommendedName>
</protein>
<dbReference type="InterPro" id="IPR012338">
    <property type="entry name" value="Beta-lactam/transpept-like"/>
</dbReference>
<evidence type="ECO:0000313" key="1">
    <source>
        <dbReference type="EMBL" id="GAH71804.1"/>
    </source>
</evidence>
<sequence>MLVAELYYNAAELETIYSLLVIKNGYLIAEDYFNEGSVDQKDRLQSVTKSYTSALVGIALEQGYLSSVDQKMLD</sequence>
<feature type="non-terminal residue" evidence="1">
    <location>
        <position position="74"/>
    </location>
</feature>
<dbReference type="AlphaFoldDB" id="X1J0D2"/>
<accession>X1J0D2</accession>
<dbReference type="EMBL" id="BARU01025894">
    <property type="protein sequence ID" value="GAH71804.1"/>
    <property type="molecule type" value="Genomic_DNA"/>
</dbReference>
<dbReference type="SUPFAM" id="SSF56601">
    <property type="entry name" value="beta-lactamase/transpeptidase-like"/>
    <property type="match status" value="1"/>
</dbReference>